<dbReference type="InterPro" id="IPR014721">
    <property type="entry name" value="Ribsml_uS5_D2-typ_fold_subgr"/>
</dbReference>
<dbReference type="PANTHER" id="PTHR10977:SF3">
    <property type="entry name" value="DIPHOSPHOMEVALONATE DECARBOXYLASE"/>
    <property type="match status" value="1"/>
</dbReference>
<feature type="region of interest" description="Disordered" evidence="1">
    <location>
        <begin position="391"/>
        <end position="414"/>
    </location>
</feature>
<dbReference type="OrthoDB" id="5498344at2"/>
<keyword evidence="4" id="KW-0456">Lyase</keyword>
<name>A0A109RFX4_9LACT</name>
<dbReference type="GO" id="GO:0005829">
    <property type="term" value="C:cytosol"/>
    <property type="evidence" value="ECO:0007669"/>
    <property type="project" value="InterPro"/>
</dbReference>
<feature type="domain" description="Diphosphomevalonate decarboxylase-like N-terminal" evidence="3">
    <location>
        <begin position="10"/>
        <end position="165"/>
    </location>
</feature>
<dbReference type="AlphaFoldDB" id="A0A109RFX4"/>
<evidence type="ECO:0000313" key="4">
    <source>
        <dbReference type="EMBL" id="QPS02287.1"/>
    </source>
</evidence>
<protein>
    <submittedName>
        <fullName evidence="4">Diphosphomevalonate decarboxylase</fullName>
        <ecNumber evidence="4">4.1.1.33</ecNumber>
    </submittedName>
</protein>
<dbReference type="InterPro" id="IPR020568">
    <property type="entry name" value="Ribosomal_Su5_D2-typ_SF"/>
</dbReference>
<dbReference type="Pfam" id="PF18376">
    <property type="entry name" value="MDD_C"/>
    <property type="match status" value="1"/>
</dbReference>
<organism evidence="4 5">
    <name type="scientific">Aerococcus urinae</name>
    <dbReference type="NCBI Taxonomy" id="1376"/>
    <lineage>
        <taxon>Bacteria</taxon>
        <taxon>Bacillati</taxon>
        <taxon>Bacillota</taxon>
        <taxon>Bacilli</taxon>
        <taxon>Lactobacillales</taxon>
        <taxon>Aerococcaceae</taxon>
        <taxon>Aerococcus</taxon>
    </lineage>
</organism>
<accession>A0A109RFX4</accession>
<dbReference type="Pfam" id="PF22700">
    <property type="entry name" value="MVD-like_N"/>
    <property type="match status" value="1"/>
</dbReference>
<sequence length="414" mass="46371">MEKYRGICRAHTNIALIKYWGKRDDELILPMNSNLSLTLDRFYSETQVRFSKDIVEDCFQLDGEWQDNSEVEKISRFVDLFRQLAQVDLACEVISYNHVPTAAGLASSASAFAALAGACNQALRLDLDPLALSRLARRGSGSATRSIFGGFVEWEKGSGDHDSQAVPFDDANWDVGMVVLTLNTKKKAISSRRGMKHTVATSPFYQLWPQVSEEKLLEMKAAIKARDLDWMGEIAESHAMLMHATTLSANPAFTYLEAESLKAIEAVKGLRQQGYKAYFTMDAGPNVKILCPYSQSQAIIDALAPEFGADRLIASRPGPGIQYLEALPDHQASDKNFQFSSPEGSREDDKLELVNEELNEDGVDSQEEFMKRLAKQKLTLQEELEEIFNHSAPHNFFRPSNRLPHDPNDSQEEL</sequence>
<dbReference type="PANTHER" id="PTHR10977">
    <property type="entry name" value="DIPHOSPHOMEVALONATE DECARBOXYLASE"/>
    <property type="match status" value="1"/>
</dbReference>
<proteinExistence type="predicted"/>
<evidence type="ECO:0000259" key="3">
    <source>
        <dbReference type="Pfam" id="PF22700"/>
    </source>
</evidence>
<dbReference type="FunFam" id="3.30.230.10:FF:000072">
    <property type="entry name" value="Diphosphomevalonate decarboxylase"/>
    <property type="match status" value="1"/>
</dbReference>
<evidence type="ECO:0000313" key="5">
    <source>
        <dbReference type="Proteomes" id="UP000594771"/>
    </source>
</evidence>
<evidence type="ECO:0000256" key="1">
    <source>
        <dbReference type="SAM" id="MobiDB-lite"/>
    </source>
</evidence>
<dbReference type="GO" id="GO:0019287">
    <property type="term" value="P:isopentenyl diphosphate biosynthetic process, mevalonate pathway"/>
    <property type="evidence" value="ECO:0007669"/>
    <property type="project" value="InterPro"/>
</dbReference>
<evidence type="ECO:0000259" key="2">
    <source>
        <dbReference type="Pfam" id="PF18376"/>
    </source>
</evidence>
<dbReference type="InterPro" id="IPR041431">
    <property type="entry name" value="Mvd1_C"/>
</dbReference>
<dbReference type="InterPro" id="IPR053859">
    <property type="entry name" value="MVD-like_N"/>
</dbReference>
<dbReference type="KEGG" id="aun:AWM73_05750"/>
<dbReference type="EMBL" id="CP065662">
    <property type="protein sequence ID" value="QPS02287.1"/>
    <property type="molecule type" value="Genomic_DNA"/>
</dbReference>
<dbReference type="InterPro" id="IPR029765">
    <property type="entry name" value="Mev_diP_decarb"/>
</dbReference>
<dbReference type="Gene3D" id="3.30.70.890">
    <property type="entry name" value="GHMP kinase, C-terminal domain"/>
    <property type="match status" value="1"/>
</dbReference>
<feature type="domain" description="Mvd1 C-terminal" evidence="2">
    <location>
        <begin position="178"/>
        <end position="309"/>
    </location>
</feature>
<dbReference type="GO" id="GO:0004163">
    <property type="term" value="F:diphosphomevalonate decarboxylase activity"/>
    <property type="evidence" value="ECO:0007669"/>
    <property type="project" value="UniProtKB-EC"/>
</dbReference>
<reference evidence="4 5" key="1">
    <citation type="submission" date="2020-12" db="EMBL/GenBank/DDBJ databases">
        <title>FDA dAtabase for Regulatory Grade micrObial Sequences (FDA-ARGOS): Supporting development and validation of Infectious Disease Dx tests.</title>
        <authorList>
            <person name="Sproer C."/>
            <person name="Gronow S."/>
            <person name="Severitt S."/>
            <person name="Schroder I."/>
            <person name="Tallon L."/>
            <person name="Sadzewicz L."/>
            <person name="Zhao X."/>
            <person name="Boylan J."/>
            <person name="Ott S."/>
            <person name="Bowen H."/>
            <person name="Vavikolanu K."/>
            <person name="Mehta A."/>
            <person name="Aluvathingal J."/>
            <person name="Nadendla S."/>
            <person name="Lowell S."/>
            <person name="Myers T."/>
            <person name="Yan Y."/>
            <person name="Sichtig H."/>
        </authorList>
    </citation>
    <scope>NUCLEOTIDE SEQUENCE [LARGE SCALE GENOMIC DNA]</scope>
    <source>
        <strain evidence="4 5">FDAARGOS_911</strain>
    </source>
</reference>
<dbReference type="Gene3D" id="3.30.230.10">
    <property type="match status" value="1"/>
</dbReference>
<dbReference type="NCBIfam" id="TIGR01240">
    <property type="entry name" value="mevDPdecarb"/>
    <property type="match status" value="1"/>
</dbReference>
<dbReference type="SUPFAM" id="SSF54211">
    <property type="entry name" value="Ribosomal protein S5 domain 2-like"/>
    <property type="match status" value="1"/>
</dbReference>
<dbReference type="SUPFAM" id="SSF55060">
    <property type="entry name" value="GHMP Kinase, C-terminal domain"/>
    <property type="match status" value="1"/>
</dbReference>
<dbReference type="Proteomes" id="UP000594771">
    <property type="component" value="Chromosome"/>
</dbReference>
<dbReference type="EC" id="4.1.1.33" evidence="4"/>
<gene>
    <name evidence="4" type="primary">mvaD</name>
    <name evidence="4" type="ORF">I6G68_04290</name>
</gene>
<dbReference type="InterPro" id="IPR036554">
    <property type="entry name" value="GHMP_kinase_C_sf"/>
</dbReference>